<evidence type="ECO:0000256" key="1">
    <source>
        <dbReference type="SAM" id="MobiDB-lite"/>
    </source>
</evidence>
<evidence type="ECO:0000313" key="3">
    <source>
        <dbReference type="Proteomes" id="UP000298390"/>
    </source>
</evidence>
<accession>A0A4Y9XRP3</accession>
<evidence type="ECO:0000313" key="2">
    <source>
        <dbReference type="EMBL" id="TFY52422.1"/>
    </source>
</evidence>
<sequence>MPAERKQNRRVRKPTHTRTSQRRRTETDRNPLFPLPTLSIADTGEPVIATSVLPHAEIGNSRGLTWTVNERPAAQLQKGRLITMSTGGEVTGIGRLSAVMDLRRHWVTFAVTGANLPCDIRVPIPWAILEGLESFTHQHHYFSLNNTPPPHASFRDIPAFHDIHYNPYEFDLEEKDIASYTRRIATITGANT</sequence>
<reference evidence="2 3" key="1">
    <citation type="submission" date="2019-01" db="EMBL/GenBank/DDBJ databases">
        <title>Genome sequencing of the rare red list fungi Fomitopsis rosea.</title>
        <authorList>
            <person name="Buettner E."/>
            <person name="Kellner H."/>
        </authorList>
    </citation>
    <scope>NUCLEOTIDE SEQUENCE [LARGE SCALE GENOMIC DNA]</scope>
    <source>
        <strain evidence="2 3">DSM 105464</strain>
    </source>
</reference>
<name>A0A4Y9XRP3_9APHY</name>
<gene>
    <name evidence="2" type="ORF">EVJ58_g10030</name>
</gene>
<dbReference type="EMBL" id="SEKV01000979">
    <property type="protein sequence ID" value="TFY52422.1"/>
    <property type="molecule type" value="Genomic_DNA"/>
</dbReference>
<protein>
    <submittedName>
        <fullName evidence="2">Uncharacterized protein</fullName>
    </submittedName>
</protein>
<feature type="compositionally biased region" description="Basic residues" evidence="1">
    <location>
        <begin position="7"/>
        <end position="22"/>
    </location>
</feature>
<feature type="region of interest" description="Disordered" evidence="1">
    <location>
        <begin position="1"/>
        <end position="33"/>
    </location>
</feature>
<dbReference type="AlphaFoldDB" id="A0A4Y9XRP3"/>
<dbReference type="Proteomes" id="UP000298390">
    <property type="component" value="Unassembled WGS sequence"/>
</dbReference>
<proteinExistence type="predicted"/>
<organism evidence="2 3">
    <name type="scientific">Rhodofomes roseus</name>
    <dbReference type="NCBI Taxonomy" id="34475"/>
    <lineage>
        <taxon>Eukaryota</taxon>
        <taxon>Fungi</taxon>
        <taxon>Dikarya</taxon>
        <taxon>Basidiomycota</taxon>
        <taxon>Agaricomycotina</taxon>
        <taxon>Agaricomycetes</taxon>
        <taxon>Polyporales</taxon>
        <taxon>Rhodofomes</taxon>
    </lineage>
</organism>
<comment type="caution">
    <text evidence="2">The sequence shown here is derived from an EMBL/GenBank/DDBJ whole genome shotgun (WGS) entry which is preliminary data.</text>
</comment>